<gene>
    <name evidence="2" type="ORF">Scep_001298</name>
</gene>
<protein>
    <submittedName>
        <fullName evidence="2">Uncharacterized protein</fullName>
    </submittedName>
</protein>
<evidence type="ECO:0000256" key="1">
    <source>
        <dbReference type="SAM" id="MobiDB-lite"/>
    </source>
</evidence>
<feature type="compositionally biased region" description="Basic and acidic residues" evidence="1">
    <location>
        <begin position="1"/>
        <end position="18"/>
    </location>
</feature>
<accession>A0AAP0L7M5</accession>
<evidence type="ECO:0000313" key="3">
    <source>
        <dbReference type="Proteomes" id="UP001419268"/>
    </source>
</evidence>
<comment type="caution">
    <text evidence="2">The sequence shown here is derived from an EMBL/GenBank/DDBJ whole genome shotgun (WGS) entry which is preliminary data.</text>
</comment>
<dbReference type="Proteomes" id="UP001419268">
    <property type="component" value="Unassembled WGS sequence"/>
</dbReference>
<proteinExistence type="predicted"/>
<dbReference type="EMBL" id="JBBNAG010000001">
    <property type="protein sequence ID" value="KAK9166107.1"/>
    <property type="molecule type" value="Genomic_DNA"/>
</dbReference>
<evidence type="ECO:0000313" key="2">
    <source>
        <dbReference type="EMBL" id="KAK9166107.1"/>
    </source>
</evidence>
<organism evidence="2 3">
    <name type="scientific">Stephania cephalantha</name>
    <dbReference type="NCBI Taxonomy" id="152367"/>
    <lineage>
        <taxon>Eukaryota</taxon>
        <taxon>Viridiplantae</taxon>
        <taxon>Streptophyta</taxon>
        <taxon>Embryophyta</taxon>
        <taxon>Tracheophyta</taxon>
        <taxon>Spermatophyta</taxon>
        <taxon>Magnoliopsida</taxon>
        <taxon>Ranunculales</taxon>
        <taxon>Menispermaceae</taxon>
        <taxon>Menispermoideae</taxon>
        <taxon>Cissampelideae</taxon>
        <taxon>Stephania</taxon>
    </lineage>
</organism>
<dbReference type="AlphaFoldDB" id="A0AAP0L7M5"/>
<keyword evidence="3" id="KW-1185">Reference proteome</keyword>
<feature type="region of interest" description="Disordered" evidence="1">
    <location>
        <begin position="1"/>
        <end position="23"/>
    </location>
</feature>
<reference evidence="2 3" key="1">
    <citation type="submission" date="2024-01" db="EMBL/GenBank/DDBJ databases">
        <title>Genome assemblies of Stephania.</title>
        <authorList>
            <person name="Yang L."/>
        </authorList>
    </citation>
    <scope>NUCLEOTIDE SEQUENCE [LARGE SCALE GENOMIC DNA]</scope>
    <source>
        <strain evidence="2">JXDWG</strain>
        <tissue evidence="2">Leaf</tissue>
    </source>
</reference>
<sequence>MAWRDDAAAVARNKEEKKKGKRAREIPCIISELENIDLDLATTPTRIYTQAITKRQMTSPE</sequence>
<name>A0AAP0L7M5_9MAGN</name>